<dbReference type="Proteomes" id="UP000284706">
    <property type="component" value="Unassembled WGS sequence"/>
</dbReference>
<reference evidence="2 3" key="1">
    <citation type="journal article" date="2018" name="Evol. Lett.">
        <title>Horizontal gene cluster transfer increased hallucinogenic mushroom diversity.</title>
        <authorList>
            <person name="Reynolds H.T."/>
            <person name="Vijayakumar V."/>
            <person name="Gluck-Thaler E."/>
            <person name="Korotkin H.B."/>
            <person name="Matheny P.B."/>
            <person name="Slot J.C."/>
        </authorList>
    </citation>
    <scope>NUCLEOTIDE SEQUENCE [LARGE SCALE GENOMIC DNA]</scope>
    <source>
        <strain evidence="2 3">SRW20</strain>
    </source>
</reference>
<protein>
    <submittedName>
        <fullName evidence="2">Uncharacterized protein</fullName>
    </submittedName>
</protein>
<proteinExistence type="predicted"/>
<comment type="caution">
    <text evidence="2">The sequence shown here is derived from an EMBL/GenBank/DDBJ whole genome shotgun (WGS) entry which is preliminary data.</text>
</comment>
<dbReference type="AlphaFoldDB" id="A0A409Y6V0"/>
<name>A0A409Y6V0_9AGAR</name>
<dbReference type="OrthoDB" id="2686745at2759"/>
<dbReference type="InParanoid" id="A0A409Y6V0"/>
<evidence type="ECO:0000313" key="2">
    <source>
        <dbReference type="EMBL" id="PPQ98699.1"/>
    </source>
</evidence>
<feature type="region of interest" description="Disordered" evidence="1">
    <location>
        <begin position="71"/>
        <end position="109"/>
    </location>
</feature>
<evidence type="ECO:0000313" key="3">
    <source>
        <dbReference type="Proteomes" id="UP000284706"/>
    </source>
</evidence>
<evidence type="ECO:0000256" key="1">
    <source>
        <dbReference type="SAM" id="MobiDB-lite"/>
    </source>
</evidence>
<feature type="non-terminal residue" evidence="2">
    <location>
        <position position="109"/>
    </location>
</feature>
<sequence>MSNAPFLSRHHSVITNRITFETARPPPLPITTSRVDFGGKWDLSTGAQPSPSVSRSFREYSRLPAETMSAANAPVDASSSMDCYQGRKKVPKPQGEPGRPHSGGYTLTK</sequence>
<accession>A0A409Y6V0</accession>
<keyword evidence="3" id="KW-1185">Reference proteome</keyword>
<gene>
    <name evidence="2" type="ORF">CVT26_010029</name>
</gene>
<organism evidence="2 3">
    <name type="scientific">Gymnopilus dilepis</name>
    <dbReference type="NCBI Taxonomy" id="231916"/>
    <lineage>
        <taxon>Eukaryota</taxon>
        <taxon>Fungi</taxon>
        <taxon>Dikarya</taxon>
        <taxon>Basidiomycota</taxon>
        <taxon>Agaricomycotina</taxon>
        <taxon>Agaricomycetes</taxon>
        <taxon>Agaricomycetidae</taxon>
        <taxon>Agaricales</taxon>
        <taxon>Agaricineae</taxon>
        <taxon>Hymenogastraceae</taxon>
        <taxon>Gymnopilus</taxon>
    </lineage>
</organism>
<dbReference type="EMBL" id="NHYE01001099">
    <property type="protein sequence ID" value="PPQ98699.1"/>
    <property type="molecule type" value="Genomic_DNA"/>
</dbReference>